<accession>A0A2N0S5Q4</accession>
<evidence type="ECO:0000313" key="3">
    <source>
        <dbReference type="EMBL" id="PKC70889.1"/>
    </source>
</evidence>
<proteinExistence type="predicted"/>
<dbReference type="Pfam" id="PF07714">
    <property type="entry name" value="PK_Tyr_Ser-Thr"/>
    <property type="match status" value="1"/>
</dbReference>
<reference evidence="3 4" key="1">
    <citation type="submission" date="2017-10" db="EMBL/GenBank/DDBJ databases">
        <title>Extensive intraspecific genome diversity in a model arbuscular mycorrhizal fungus.</title>
        <authorList>
            <person name="Chen E.C.H."/>
            <person name="Morin E."/>
            <person name="Baudet D."/>
            <person name="Noel J."/>
            <person name="Ndikumana S."/>
            <person name="Charron P."/>
            <person name="St-Onge C."/>
            <person name="Giorgi J."/>
            <person name="Grigoriev I.V."/>
            <person name="Roux C."/>
            <person name="Martin F.M."/>
            <person name="Corradi N."/>
        </authorList>
    </citation>
    <scope>NUCLEOTIDE SEQUENCE [LARGE SCALE GENOMIC DNA]</scope>
    <source>
        <strain evidence="3 4">A1</strain>
    </source>
</reference>
<feature type="region of interest" description="Disordered" evidence="1">
    <location>
        <begin position="431"/>
        <end position="575"/>
    </location>
</feature>
<name>A0A2N0S5Q4_9GLOM</name>
<dbReference type="PANTHER" id="PTHR44329">
    <property type="entry name" value="SERINE/THREONINE-PROTEIN KINASE TNNI3K-RELATED"/>
    <property type="match status" value="1"/>
</dbReference>
<keyword evidence="3" id="KW-0418">Kinase</keyword>
<dbReference type="PROSITE" id="PS50011">
    <property type="entry name" value="PROTEIN_KINASE_DOM"/>
    <property type="match status" value="1"/>
</dbReference>
<dbReference type="InterPro" id="IPR000719">
    <property type="entry name" value="Prot_kinase_dom"/>
</dbReference>
<dbReference type="Proteomes" id="UP000232688">
    <property type="component" value="Unassembled WGS sequence"/>
</dbReference>
<evidence type="ECO:0000313" key="4">
    <source>
        <dbReference type="Proteomes" id="UP000232688"/>
    </source>
</evidence>
<organism evidence="3 4">
    <name type="scientific">Rhizophagus irregularis</name>
    <dbReference type="NCBI Taxonomy" id="588596"/>
    <lineage>
        <taxon>Eukaryota</taxon>
        <taxon>Fungi</taxon>
        <taxon>Fungi incertae sedis</taxon>
        <taxon>Mucoromycota</taxon>
        <taxon>Glomeromycotina</taxon>
        <taxon>Glomeromycetes</taxon>
        <taxon>Glomerales</taxon>
        <taxon>Glomeraceae</taxon>
        <taxon>Rhizophagus</taxon>
    </lineage>
</organism>
<sequence>FLRVFLKKRKKTRRRTRSLKRQSDKAIPSVTASDNSTIDITNYYNINNTFNNNNVNNNYNNNVNNNVNDNNIDANKLVPPLIPSTANRSSSGQRRDWRSGHKPIDDLIQEIRLEFPYPAHNLVWIPFDEFVNCKPIARGGYSAIYEAMWSKSGQTVALKCLDGSQDFSNDFLNEIKMHWCLFSQPQFLHCYGITQLQNGEFMMVIQYASFGDLRMHLQRNRISSWKDKIRILKQIARGLAEMHKRDLIHGDLHSGNVMNIDQSHFVIGDVGLCGPANRMTRKKGGLYGVLPYVAPELLRGAEYSKKVDIYSFAIIMWEICSGIRPYAGTAHDVNMAKDICEGKRPPVPPGTPSFYSELMKSCWDANPNNRPNAPEVLKTVYHWLVNDSLDEYLRKGGSTILFNGSSSNLTHPEAVYYSRLLEFPELRKPNLQNSSVEENNNNYLRPPLTQEISTQSPRGTLNSSKLKLRSSRETLESKISQSTYTSKQSRATYNNKPQDTSNSRPVPSKTSQRTSGKVSQRKYNSNSPKPSNYSRPSQNSSYSNSQSTVKPPQRSPMSPSQFYESARSVKSDDSVSVNSKALENPLSVIIPDDDIATLTSFWSMDGPNLNTIR</sequence>
<dbReference type="EMBL" id="LLXH01000196">
    <property type="protein sequence ID" value="PKC70889.1"/>
    <property type="molecule type" value="Genomic_DNA"/>
</dbReference>
<feature type="compositionally biased region" description="Polar residues" evidence="1">
    <location>
        <begin position="477"/>
        <end position="518"/>
    </location>
</feature>
<feature type="compositionally biased region" description="Polar residues" evidence="1">
    <location>
        <begin position="450"/>
        <end position="462"/>
    </location>
</feature>
<dbReference type="Gene3D" id="1.10.510.10">
    <property type="entry name" value="Transferase(Phosphotransferase) domain 1"/>
    <property type="match status" value="1"/>
</dbReference>
<protein>
    <submittedName>
        <fullName evidence="3">Kinase-like protein</fullName>
    </submittedName>
</protein>
<feature type="compositionally biased region" description="Polar residues" evidence="1">
    <location>
        <begin position="431"/>
        <end position="443"/>
    </location>
</feature>
<dbReference type="AlphaFoldDB" id="A0A2N0S5Q4"/>
<dbReference type="GO" id="GO:0005524">
    <property type="term" value="F:ATP binding"/>
    <property type="evidence" value="ECO:0007669"/>
    <property type="project" value="InterPro"/>
</dbReference>
<keyword evidence="3" id="KW-0808">Transferase</keyword>
<feature type="domain" description="Protein kinase" evidence="2">
    <location>
        <begin position="130"/>
        <end position="384"/>
    </location>
</feature>
<gene>
    <name evidence="3" type="ORF">RhiirA1_87128</name>
</gene>
<dbReference type="VEuPathDB" id="FungiDB:FUN_017228"/>
<feature type="non-terminal residue" evidence="3">
    <location>
        <position position="1"/>
    </location>
</feature>
<feature type="compositionally biased region" description="Basic residues" evidence="1">
    <location>
        <begin position="10"/>
        <end position="20"/>
    </location>
</feature>
<feature type="compositionally biased region" description="Low complexity" evidence="1">
    <location>
        <begin position="521"/>
        <end position="547"/>
    </location>
</feature>
<feature type="region of interest" description="Disordered" evidence="1">
    <location>
        <begin position="10"/>
        <end position="30"/>
    </location>
</feature>
<evidence type="ECO:0000259" key="2">
    <source>
        <dbReference type="PROSITE" id="PS50011"/>
    </source>
</evidence>
<dbReference type="SUPFAM" id="SSF56112">
    <property type="entry name" value="Protein kinase-like (PK-like)"/>
    <property type="match status" value="1"/>
</dbReference>
<dbReference type="VEuPathDB" id="FungiDB:RhiirFUN_022552"/>
<dbReference type="InterPro" id="IPR051681">
    <property type="entry name" value="Ser/Thr_Kinases-Pseudokinases"/>
</dbReference>
<comment type="caution">
    <text evidence="3">The sequence shown here is derived from an EMBL/GenBank/DDBJ whole genome shotgun (WGS) entry which is preliminary data.</text>
</comment>
<evidence type="ECO:0000256" key="1">
    <source>
        <dbReference type="SAM" id="MobiDB-lite"/>
    </source>
</evidence>
<dbReference type="VEuPathDB" id="FungiDB:RhiirA1_87128"/>
<reference evidence="3 4" key="2">
    <citation type="submission" date="2017-10" db="EMBL/GenBank/DDBJ databases">
        <title>Genome analyses suggest a sexual origin of heterokaryosis in a supposedly ancient asexual fungus.</title>
        <authorList>
            <person name="Corradi N."/>
            <person name="Sedzielewska K."/>
            <person name="Noel J."/>
            <person name="Charron P."/>
            <person name="Farinelli L."/>
            <person name="Marton T."/>
            <person name="Kruger M."/>
            <person name="Pelin A."/>
            <person name="Brachmann A."/>
            <person name="Corradi N."/>
        </authorList>
    </citation>
    <scope>NUCLEOTIDE SEQUENCE [LARGE SCALE GENOMIC DNA]</scope>
    <source>
        <strain evidence="3 4">A1</strain>
    </source>
</reference>
<dbReference type="InterPro" id="IPR001245">
    <property type="entry name" value="Ser-Thr/Tyr_kinase_cat_dom"/>
</dbReference>
<dbReference type="GO" id="GO:0004674">
    <property type="term" value="F:protein serine/threonine kinase activity"/>
    <property type="evidence" value="ECO:0007669"/>
    <property type="project" value="TreeGrafter"/>
</dbReference>
<dbReference type="InterPro" id="IPR011009">
    <property type="entry name" value="Kinase-like_dom_sf"/>
</dbReference>